<protein>
    <submittedName>
        <fullName evidence="2">Uncharacterized protein</fullName>
    </submittedName>
</protein>
<evidence type="ECO:0000313" key="3">
    <source>
        <dbReference type="Proteomes" id="UP000188268"/>
    </source>
</evidence>
<comment type="caution">
    <text evidence="2">The sequence shown here is derived from an EMBL/GenBank/DDBJ whole genome shotgun (WGS) entry which is preliminary data.</text>
</comment>
<feature type="region of interest" description="Disordered" evidence="1">
    <location>
        <begin position="61"/>
        <end position="116"/>
    </location>
</feature>
<evidence type="ECO:0000256" key="1">
    <source>
        <dbReference type="SAM" id="MobiDB-lite"/>
    </source>
</evidence>
<name>A0A1R3JBZ2_COCAP</name>
<proteinExistence type="predicted"/>
<organism evidence="2 3">
    <name type="scientific">Corchorus capsularis</name>
    <name type="common">Jute</name>
    <dbReference type="NCBI Taxonomy" id="210143"/>
    <lineage>
        <taxon>Eukaryota</taxon>
        <taxon>Viridiplantae</taxon>
        <taxon>Streptophyta</taxon>
        <taxon>Embryophyta</taxon>
        <taxon>Tracheophyta</taxon>
        <taxon>Spermatophyta</taxon>
        <taxon>Magnoliopsida</taxon>
        <taxon>eudicotyledons</taxon>
        <taxon>Gunneridae</taxon>
        <taxon>Pentapetalae</taxon>
        <taxon>rosids</taxon>
        <taxon>malvids</taxon>
        <taxon>Malvales</taxon>
        <taxon>Malvaceae</taxon>
        <taxon>Grewioideae</taxon>
        <taxon>Apeibeae</taxon>
        <taxon>Corchorus</taxon>
    </lineage>
</organism>
<dbReference type="AlphaFoldDB" id="A0A1R3JBZ2"/>
<feature type="compositionally biased region" description="Polar residues" evidence="1">
    <location>
        <begin position="68"/>
        <end position="78"/>
    </location>
</feature>
<sequence>MVVSVGWRFVVQVGYLNKDAAGSELSAKVVFLLSSRPIKPPCPATPSLKLLSNLSKDAPQLPHKIGNSKANKVAQVNSDCEEDFPKPQECDEEEDVEEEDESVGGEESEDTVDEEEKSKFKISLSVLLRDFDDIYTKIAPLADMDRVICKVESISEKMKESPSGGLAEDLDQWADFL</sequence>
<feature type="compositionally biased region" description="Acidic residues" evidence="1">
    <location>
        <begin position="168"/>
        <end position="177"/>
    </location>
</feature>
<evidence type="ECO:0000313" key="2">
    <source>
        <dbReference type="EMBL" id="OMO92361.1"/>
    </source>
</evidence>
<feature type="compositionally biased region" description="Acidic residues" evidence="1">
    <location>
        <begin position="90"/>
        <end position="115"/>
    </location>
</feature>
<feature type="region of interest" description="Disordered" evidence="1">
    <location>
        <begin position="158"/>
        <end position="177"/>
    </location>
</feature>
<dbReference type="Proteomes" id="UP000188268">
    <property type="component" value="Unassembled WGS sequence"/>
</dbReference>
<keyword evidence="3" id="KW-1185">Reference proteome</keyword>
<accession>A0A1R3JBZ2</accession>
<reference evidence="2 3" key="1">
    <citation type="submission" date="2013-09" db="EMBL/GenBank/DDBJ databases">
        <title>Corchorus capsularis genome sequencing.</title>
        <authorList>
            <person name="Alam M."/>
            <person name="Haque M.S."/>
            <person name="Islam M.S."/>
            <person name="Emdad E.M."/>
            <person name="Islam M.M."/>
            <person name="Ahmed B."/>
            <person name="Halim A."/>
            <person name="Hossen Q.M.M."/>
            <person name="Hossain M.Z."/>
            <person name="Ahmed R."/>
            <person name="Khan M.M."/>
            <person name="Islam R."/>
            <person name="Rashid M.M."/>
            <person name="Khan S.A."/>
            <person name="Rahman M.S."/>
            <person name="Alam M."/>
        </authorList>
    </citation>
    <scope>NUCLEOTIDE SEQUENCE [LARGE SCALE GENOMIC DNA]</scope>
    <source>
        <strain evidence="3">cv. CVL-1</strain>
        <tissue evidence="2">Whole seedling</tissue>
    </source>
</reference>
<dbReference type="Gramene" id="OMO92361">
    <property type="protein sequence ID" value="OMO92361"/>
    <property type="gene ID" value="CCACVL1_06875"/>
</dbReference>
<gene>
    <name evidence="2" type="ORF">CCACVL1_06875</name>
</gene>
<dbReference type="EMBL" id="AWWV01008212">
    <property type="protein sequence ID" value="OMO92361.1"/>
    <property type="molecule type" value="Genomic_DNA"/>
</dbReference>